<dbReference type="GO" id="GO:0008270">
    <property type="term" value="F:zinc ion binding"/>
    <property type="evidence" value="ECO:0007669"/>
    <property type="project" value="InterPro"/>
</dbReference>
<dbReference type="InterPro" id="IPR020843">
    <property type="entry name" value="ER"/>
</dbReference>
<dbReference type="PANTHER" id="PTHR44154:SF1">
    <property type="entry name" value="QUINONE OXIDOREDUCTASE"/>
    <property type="match status" value="1"/>
</dbReference>
<keyword evidence="5" id="KW-1185">Reference proteome</keyword>
<keyword evidence="2" id="KW-0479">Metal-binding</keyword>
<dbReference type="AlphaFoldDB" id="A0A1I2C194"/>
<evidence type="ECO:0000313" key="4">
    <source>
        <dbReference type="EMBL" id="SFE62015.1"/>
    </source>
</evidence>
<dbReference type="InterPro" id="IPR051603">
    <property type="entry name" value="Zinc-ADH_QOR/CCCR"/>
</dbReference>
<evidence type="ECO:0000313" key="5">
    <source>
        <dbReference type="Proteomes" id="UP000199400"/>
    </source>
</evidence>
<dbReference type="Gene3D" id="3.40.50.720">
    <property type="entry name" value="NAD(P)-binding Rossmann-like Domain"/>
    <property type="match status" value="1"/>
</dbReference>
<name>A0A1I2C194_9BACT</name>
<sequence length="338" mass="35926">MRAIGQSVYGGPEVLQVFVEVPEPEPGPRDLVVRVHATATNPVDTKVRRGGSPGSPVPSPPLILGWDASGVVIAVGSEVEHFRVGDEVYFAGNVARPGSYAEYVAVDERIVAHRPKTLSHRDAAAIPLTALTAWEALVENMGVTPTDRSSEHARTLLVVGGAGGVGSMAIQIARQVCGLRVIATASRPESAAWCRKLGADAVIDHTKPLLAQLREGGDDGVDLVLNTVQPMQNLPQVLEVVRPFGHVCGIVAPSGPLDLGPLFRKRGHISFEYMFTRPLFAAAPSRQGAILARVADLLDQGVLLGTRTTTMPWDQVQAAHRLLESGRSVGKTVLEVVP</sequence>
<keyword evidence="2" id="KW-0862">Zinc</keyword>
<evidence type="ECO:0000259" key="3">
    <source>
        <dbReference type="SMART" id="SM00829"/>
    </source>
</evidence>
<proteinExistence type="inferred from homology"/>
<dbReference type="InterPro" id="IPR014182">
    <property type="entry name" value="ADH_Zn_typ-1"/>
</dbReference>
<dbReference type="GO" id="GO:0016491">
    <property type="term" value="F:oxidoreductase activity"/>
    <property type="evidence" value="ECO:0007669"/>
    <property type="project" value="UniProtKB-KW"/>
</dbReference>
<evidence type="ECO:0000256" key="2">
    <source>
        <dbReference type="RuleBase" id="RU364000"/>
    </source>
</evidence>
<dbReference type="InterPro" id="IPR011032">
    <property type="entry name" value="GroES-like_sf"/>
</dbReference>
<protein>
    <recommendedName>
        <fullName evidence="2">Zinc-type alcohol dehydrogenase-like protein</fullName>
    </recommendedName>
</protein>
<dbReference type="InterPro" id="IPR013154">
    <property type="entry name" value="ADH-like_N"/>
</dbReference>
<evidence type="ECO:0000256" key="1">
    <source>
        <dbReference type="ARBA" id="ARBA00022857"/>
    </source>
</evidence>
<comment type="similarity">
    <text evidence="2">Belongs to the zinc-containing alcohol dehydrogenase family. Quinone oxidoreductase subfamily.</text>
</comment>
<dbReference type="EMBL" id="FOMX01000016">
    <property type="protein sequence ID" value="SFE62015.1"/>
    <property type="molecule type" value="Genomic_DNA"/>
</dbReference>
<dbReference type="SUPFAM" id="SSF50129">
    <property type="entry name" value="GroES-like"/>
    <property type="match status" value="1"/>
</dbReference>
<dbReference type="NCBIfam" id="TIGR02817">
    <property type="entry name" value="adh_fam_1"/>
    <property type="match status" value="1"/>
</dbReference>
<gene>
    <name evidence="4" type="ORF">SAMN02745121_04899</name>
</gene>
<dbReference type="PANTHER" id="PTHR44154">
    <property type="entry name" value="QUINONE OXIDOREDUCTASE"/>
    <property type="match status" value="1"/>
</dbReference>
<dbReference type="Pfam" id="PF08240">
    <property type="entry name" value="ADH_N"/>
    <property type="match status" value="1"/>
</dbReference>
<dbReference type="RefSeq" id="WP_096329206.1">
    <property type="nucleotide sequence ID" value="NZ_FOMX01000016.1"/>
</dbReference>
<dbReference type="STRING" id="54.SAMN02745121_04899"/>
<dbReference type="Proteomes" id="UP000199400">
    <property type="component" value="Unassembled WGS sequence"/>
</dbReference>
<dbReference type="Gene3D" id="3.90.180.10">
    <property type="entry name" value="Medium-chain alcohol dehydrogenases, catalytic domain"/>
    <property type="match status" value="1"/>
</dbReference>
<organism evidence="4 5">
    <name type="scientific">Nannocystis exedens</name>
    <dbReference type="NCBI Taxonomy" id="54"/>
    <lineage>
        <taxon>Bacteria</taxon>
        <taxon>Pseudomonadati</taxon>
        <taxon>Myxococcota</taxon>
        <taxon>Polyangia</taxon>
        <taxon>Nannocystales</taxon>
        <taxon>Nannocystaceae</taxon>
        <taxon>Nannocystis</taxon>
    </lineage>
</organism>
<dbReference type="SUPFAM" id="SSF51735">
    <property type="entry name" value="NAD(P)-binding Rossmann-fold domains"/>
    <property type="match status" value="1"/>
</dbReference>
<dbReference type="Pfam" id="PF13602">
    <property type="entry name" value="ADH_zinc_N_2"/>
    <property type="match status" value="1"/>
</dbReference>
<reference evidence="5" key="1">
    <citation type="submission" date="2016-10" db="EMBL/GenBank/DDBJ databases">
        <authorList>
            <person name="Varghese N."/>
            <person name="Submissions S."/>
        </authorList>
    </citation>
    <scope>NUCLEOTIDE SEQUENCE [LARGE SCALE GENOMIC DNA]</scope>
    <source>
        <strain evidence="5">ATCC 25963</strain>
    </source>
</reference>
<dbReference type="OrthoDB" id="9785812at2"/>
<dbReference type="SMART" id="SM00829">
    <property type="entry name" value="PKS_ER"/>
    <property type="match status" value="1"/>
</dbReference>
<dbReference type="InterPro" id="IPR036291">
    <property type="entry name" value="NAD(P)-bd_dom_sf"/>
</dbReference>
<keyword evidence="1" id="KW-0521">NADP</keyword>
<feature type="domain" description="Enoyl reductase (ER)" evidence="3">
    <location>
        <begin position="10"/>
        <end position="334"/>
    </location>
</feature>
<accession>A0A1I2C194</accession>
<dbReference type="CDD" id="cd08252">
    <property type="entry name" value="AL_MDR"/>
    <property type="match status" value="1"/>
</dbReference>
<keyword evidence="2" id="KW-0560">Oxidoreductase</keyword>